<dbReference type="SUPFAM" id="SSF52540">
    <property type="entry name" value="P-loop containing nucleoside triphosphate hydrolases"/>
    <property type="match status" value="1"/>
</dbReference>
<reference evidence="2 3" key="1">
    <citation type="submission" date="2017-05" db="EMBL/GenBank/DDBJ databases">
        <authorList>
            <person name="Varghese N."/>
            <person name="Submissions S."/>
        </authorList>
    </citation>
    <scope>NUCLEOTIDE SEQUENCE [LARGE SCALE GENOMIC DNA]</scope>
    <source>
        <strain evidence="2 3">DSM 19036</strain>
    </source>
</reference>
<dbReference type="EMBL" id="FXTN01000014">
    <property type="protein sequence ID" value="SMO97650.1"/>
    <property type="molecule type" value="Genomic_DNA"/>
</dbReference>
<evidence type="ECO:0000259" key="1">
    <source>
        <dbReference type="Pfam" id="PF13521"/>
    </source>
</evidence>
<dbReference type="InterPro" id="IPR027417">
    <property type="entry name" value="P-loop_NTPase"/>
</dbReference>
<dbReference type="InterPro" id="IPR038727">
    <property type="entry name" value="NadR/Ttd14_AAA_dom"/>
</dbReference>
<dbReference type="OrthoDB" id="5638848at2"/>
<dbReference type="AlphaFoldDB" id="A0A521FQ46"/>
<dbReference type="Gene3D" id="3.40.50.300">
    <property type="entry name" value="P-loop containing nucleotide triphosphate hydrolases"/>
    <property type="match status" value="1"/>
</dbReference>
<accession>A0A521FQ46</accession>
<protein>
    <submittedName>
        <fullName evidence="2">Predicted ATPase</fullName>
    </submittedName>
</protein>
<keyword evidence="3" id="KW-1185">Reference proteome</keyword>
<evidence type="ECO:0000313" key="2">
    <source>
        <dbReference type="EMBL" id="SMO97650.1"/>
    </source>
</evidence>
<proteinExistence type="predicted"/>
<feature type="domain" description="NadR/Ttd14 AAA" evidence="1">
    <location>
        <begin position="6"/>
        <end position="168"/>
    </location>
</feature>
<organism evidence="2 3">
    <name type="scientific">Pedobacter westerhofensis</name>
    <dbReference type="NCBI Taxonomy" id="425512"/>
    <lineage>
        <taxon>Bacteria</taxon>
        <taxon>Pseudomonadati</taxon>
        <taxon>Bacteroidota</taxon>
        <taxon>Sphingobacteriia</taxon>
        <taxon>Sphingobacteriales</taxon>
        <taxon>Sphingobacteriaceae</taxon>
        <taxon>Pedobacter</taxon>
    </lineage>
</organism>
<dbReference type="Pfam" id="PF13521">
    <property type="entry name" value="AAA_28"/>
    <property type="match status" value="1"/>
</dbReference>
<sequence>MDHNRRYVITGGPGSGKSTLVEGLEKAGYTCSAEISREMIKAEVAKGSNCLPWLDISCFSDKVIAEMTRAWKKAPENEMTFFDRGIPDVIAYLRIANLPVPQSYLSGLSAHPYEKRVFILPPWEEIYVNDSERWQSFEEATAIYHIIRETYTGFGFELLELPKASEELRISFILDAVK</sequence>
<dbReference type="RefSeq" id="WP_142530757.1">
    <property type="nucleotide sequence ID" value="NZ_CBCSJO010000013.1"/>
</dbReference>
<evidence type="ECO:0000313" key="3">
    <source>
        <dbReference type="Proteomes" id="UP000320300"/>
    </source>
</evidence>
<name>A0A521FQ46_9SPHI</name>
<dbReference type="Proteomes" id="UP000320300">
    <property type="component" value="Unassembled WGS sequence"/>
</dbReference>
<gene>
    <name evidence="2" type="ORF">SAMN06265348_114117</name>
</gene>